<evidence type="ECO:0000259" key="2">
    <source>
        <dbReference type="SMART" id="SM01321"/>
    </source>
</evidence>
<evidence type="ECO:0000256" key="1">
    <source>
        <dbReference type="SAM" id="MobiDB-lite"/>
    </source>
</evidence>
<gene>
    <name evidence="3" type="ORF">TBK1r_57070</name>
</gene>
<keyword evidence="4" id="KW-1185">Reference proteome</keyword>
<dbReference type="PANTHER" id="PTHR34322:SF2">
    <property type="entry name" value="TRANSPOSASE IS200-LIKE DOMAIN-CONTAINING PROTEIN"/>
    <property type="match status" value="1"/>
</dbReference>
<dbReference type="Gene3D" id="3.30.70.1290">
    <property type="entry name" value="Transposase IS200-like"/>
    <property type="match status" value="1"/>
</dbReference>
<dbReference type="EMBL" id="CP036432">
    <property type="protein sequence ID" value="QDV86687.1"/>
    <property type="molecule type" value="Genomic_DNA"/>
</dbReference>
<dbReference type="RefSeq" id="WP_145218018.1">
    <property type="nucleotide sequence ID" value="NZ_CP036432.1"/>
</dbReference>
<evidence type="ECO:0000313" key="3">
    <source>
        <dbReference type="EMBL" id="QDV86687.1"/>
    </source>
</evidence>
<dbReference type="PANTHER" id="PTHR34322">
    <property type="entry name" value="TRANSPOSASE, Y1_TNP DOMAIN-CONTAINING"/>
    <property type="match status" value="1"/>
</dbReference>
<dbReference type="Proteomes" id="UP000318081">
    <property type="component" value="Chromosome"/>
</dbReference>
<dbReference type="SMART" id="SM01321">
    <property type="entry name" value="Y1_Tnp"/>
    <property type="match status" value="1"/>
</dbReference>
<feature type="compositionally biased region" description="Basic residues" evidence="1">
    <location>
        <begin position="246"/>
        <end position="263"/>
    </location>
</feature>
<dbReference type="InterPro" id="IPR036515">
    <property type="entry name" value="Transposase_17_sf"/>
</dbReference>
<dbReference type="InterPro" id="IPR002686">
    <property type="entry name" value="Transposase_17"/>
</dbReference>
<organism evidence="3 4">
    <name type="scientific">Stieleria magnilauensis</name>
    <dbReference type="NCBI Taxonomy" id="2527963"/>
    <lineage>
        <taxon>Bacteria</taxon>
        <taxon>Pseudomonadati</taxon>
        <taxon>Planctomycetota</taxon>
        <taxon>Planctomycetia</taxon>
        <taxon>Pirellulales</taxon>
        <taxon>Pirellulaceae</taxon>
        <taxon>Stieleria</taxon>
    </lineage>
</organism>
<accession>A0ABX5XYT9</accession>
<proteinExistence type="predicted"/>
<evidence type="ECO:0000313" key="4">
    <source>
        <dbReference type="Proteomes" id="UP000318081"/>
    </source>
</evidence>
<sequence length="383" mass="43257">MARKPRSEVVDPADVQVLHCVQRCVRRAFLCGKDHFTGQSFEHRREWIRSRLEFLASVFAIDCLTFAVMSNHLHVVLRSRADVAATWSDEEVARRWLRLFPKRRNKDGSPATPTKPEIDMIVNCPEVLAERRSRLSDVSWWMRCTAENIARRANAEDECTGRFWEGRYKAQVLLDEASLLACAAYVDLNPIRAALAETPEESQFTGAKARIDDLVEQETVEPEPKAGRLRDRKSKAAACAGDQPKYGRRRTHDWERSRRRKRSGWMSPVEVDEQNDSAGPDVESSGRRASKKGFLSVSLARYLELLDWTGRQVHKQKAGQIPEHLAPILSRIGLDSHGWCELVKKFGKIFKRAAGATDNLAAEATRCGQGWLCAPGNPLQPSG</sequence>
<reference evidence="3 4" key="1">
    <citation type="submission" date="2019-02" db="EMBL/GenBank/DDBJ databases">
        <title>Deep-cultivation of Planctomycetes and their phenomic and genomic characterization uncovers novel biology.</title>
        <authorList>
            <person name="Wiegand S."/>
            <person name="Jogler M."/>
            <person name="Boedeker C."/>
            <person name="Pinto D."/>
            <person name="Vollmers J."/>
            <person name="Rivas-Marin E."/>
            <person name="Kohn T."/>
            <person name="Peeters S.H."/>
            <person name="Heuer A."/>
            <person name="Rast P."/>
            <person name="Oberbeckmann S."/>
            <person name="Bunk B."/>
            <person name="Jeske O."/>
            <person name="Meyerdierks A."/>
            <person name="Storesund J.E."/>
            <person name="Kallscheuer N."/>
            <person name="Luecker S."/>
            <person name="Lage O.M."/>
            <person name="Pohl T."/>
            <person name="Merkel B.J."/>
            <person name="Hornburger P."/>
            <person name="Mueller R.-W."/>
            <person name="Bruemmer F."/>
            <person name="Labrenz M."/>
            <person name="Spormann A.M."/>
            <person name="Op den Camp H."/>
            <person name="Overmann J."/>
            <person name="Amann R."/>
            <person name="Jetten M.S.M."/>
            <person name="Mascher T."/>
            <person name="Medema M.H."/>
            <person name="Devos D.P."/>
            <person name="Kaster A.-K."/>
            <person name="Ovreas L."/>
            <person name="Rohde M."/>
            <person name="Galperin M.Y."/>
            <person name="Jogler C."/>
        </authorList>
    </citation>
    <scope>NUCLEOTIDE SEQUENCE [LARGE SCALE GENOMIC DNA]</scope>
    <source>
        <strain evidence="3 4">TBK1r</strain>
    </source>
</reference>
<dbReference type="SUPFAM" id="SSF143422">
    <property type="entry name" value="Transposase IS200-like"/>
    <property type="match status" value="1"/>
</dbReference>
<feature type="region of interest" description="Disordered" evidence="1">
    <location>
        <begin position="215"/>
        <end position="287"/>
    </location>
</feature>
<feature type="domain" description="Transposase IS200-like" evidence="2">
    <location>
        <begin position="13"/>
        <end position="189"/>
    </location>
</feature>
<protein>
    <recommendedName>
        <fullName evidence="2">Transposase IS200-like domain-containing protein</fullName>
    </recommendedName>
</protein>
<name>A0ABX5XYT9_9BACT</name>